<dbReference type="InterPro" id="IPR009057">
    <property type="entry name" value="Homeodomain-like_sf"/>
</dbReference>
<dbReference type="PANTHER" id="PTHR31948:SF119">
    <property type="entry name" value="ZINC-FINGER HOMEODOMAIN PROTEIN 6-LIKE"/>
    <property type="match status" value="1"/>
</dbReference>
<evidence type="ECO:0000256" key="8">
    <source>
        <dbReference type="ARBA" id="ARBA00023163"/>
    </source>
</evidence>
<name>A0A978UYG1_ZIZJJ</name>
<feature type="region of interest" description="Disordered" evidence="10">
    <location>
        <begin position="80"/>
        <end position="106"/>
    </location>
</feature>
<keyword evidence="3" id="KW-0863">Zinc-finger</keyword>
<dbReference type="Pfam" id="PF04770">
    <property type="entry name" value="ZF-HD_dimer"/>
    <property type="match status" value="1"/>
</dbReference>
<organism evidence="12 13">
    <name type="scientific">Ziziphus jujuba var. spinosa</name>
    <dbReference type="NCBI Taxonomy" id="714518"/>
    <lineage>
        <taxon>Eukaryota</taxon>
        <taxon>Viridiplantae</taxon>
        <taxon>Streptophyta</taxon>
        <taxon>Embryophyta</taxon>
        <taxon>Tracheophyta</taxon>
        <taxon>Spermatophyta</taxon>
        <taxon>Magnoliopsida</taxon>
        <taxon>eudicotyledons</taxon>
        <taxon>Gunneridae</taxon>
        <taxon>Pentapetalae</taxon>
        <taxon>rosids</taxon>
        <taxon>fabids</taxon>
        <taxon>Rosales</taxon>
        <taxon>Rhamnaceae</taxon>
        <taxon>Paliureae</taxon>
        <taxon>Ziziphus</taxon>
    </lineage>
</organism>
<proteinExistence type="predicted"/>
<evidence type="ECO:0000313" key="13">
    <source>
        <dbReference type="Proteomes" id="UP000813462"/>
    </source>
</evidence>
<feature type="compositionally biased region" description="Pro residues" evidence="10">
    <location>
        <begin position="122"/>
        <end position="133"/>
    </location>
</feature>
<dbReference type="GO" id="GO:0008270">
    <property type="term" value="F:zinc ion binding"/>
    <property type="evidence" value="ECO:0007669"/>
    <property type="project" value="UniProtKB-KW"/>
</dbReference>
<dbReference type="OrthoDB" id="1910053at2759"/>
<comment type="caution">
    <text evidence="12">The sequence shown here is derived from an EMBL/GenBank/DDBJ whole genome shotgun (WGS) entry which is preliminary data.</text>
</comment>
<evidence type="ECO:0000256" key="1">
    <source>
        <dbReference type="ARBA" id="ARBA00004123"/>
    </source>
</evidence>
<dbReference type="NCBIfam" id="TIGR01565">
    <property type="entry name" value="homeo_ZF_HD"/>
    <property type="match status" value="1"/>
</dbReference>
<keyword evidence="8" id="KW-0804">Transcription</keyword>
<evidence type="ECO:0000256" key="3">
    <source>
        <dbReference type="ARBA" id="ARBA00022771"/>
    </source>
</evidence>
<keyword evidence="4" id="KW-0862">Zinc</keyword>
<feature type="compositionally biased region" description="Basic and acidic residues" evidence="10">
    <location>
        <begin position="1"/>
        <end position="10"/>
    </location>
</feature>
<evidence type="ECO:0000256" key="5">
    <source>
        <dbReference type="ARBA" id="ARBA00023015"/>
    </source>
</evidence>
<evidence type="ECO:0000256" key="6">
    <source>
        <dbReference type="ARBA" id="ARBA00023125"/>
    </source>
</evidence>
<feature type="domain" description="ZF-HD dimerization-type" evidence="11">
    <location>
        <begin position="145"/>
        <end position="194"/>
    </location>
</feature>
<dbReference type="PANTHER" id="PTHR31948">
    <property type="entry name" value="ZINC-FINGER HOMEODOMAIN PROTEIN 2"/>
    <property type="match status" value="1"/>
</dbReference>
<dbReference type="GO" id="GO:0003700">
    <property type="term" value="F:DNA-binding transcription factor activity"/>
    <property type="evidence" value="ECO:0007669"/>
    <property type="project" value="TreeGrafter"/>
</dbReference>
<protein>
    <recommendedName>
        <fullName evidence="11">ZF-HD dimerization-type domain-containing protein</fullName>
    </recommendedName>
</protein>
<comment type="subcellular location">
    <subcellularLocation>
        <location evidence="1">Nucleus</location>
    </subcellularLocation>
</comment>
<evidence type="ECO:0000256" key="4">
    <source>
        <dbReference type="ARBA" id="ARBA00022833"/>
    </source>
</evidence>
<keyword evidence="5" id="KW-0805">Transcription regulation</keyword>
<feature type="compositionally biased region" description="Low complexity" evidence="10">
    <location>
        <begin position="17"/>
        <end position="39"/>
    </location>
</feature>
<keyword evidence="6" id="KW-0238">DNA-binding</keyword>
<dbReference type="GO" id="GO:0050793">
    <property type="term" value="P:regulation of developmental process"/>
    <property type="evidence" value="ECO:0007669"/>
    <property type="project" value="TreeGrafter"/>
</dbReference>
<evidence type="ECO:0000256" key="2">
    <source>
        <dbReference type="ARBA" id="ARBA00022723"/>
    </source>
</evidence>
<dbReference type="GO" id="GO:0000976">
    <property type="term" value="F:transcription cis-regulatory region binding"/>
    <property type="evidence" value="ECO:0007669"/>
    <property type="project" value="TreeGrafter"/>
</dbReference>
<evidence type="ECO:0000256" key="7">
    <source>
        <dbReference type="ARBA" id="ARBA00023155"/>
    </source>
</evidence>
<dbReference type="PROSITE" id="PS51523">
    <property type="entry name" value="ZF_HD_DIMER"/>
    <property type="match status" value="1"/>
</dbReference>
<sequence>MELRGQDKEIGMPSTVGYNSPNIESSSSKLNSSSSLGLGERIRDQIGHGTSIFSPPHHETLDQHHTTLSFQSHFQPLNIPQQHQQKSRKDHQDHQNPDPVPAPISTSSATTIITASGSNFKTPPPPQPTPPPSTAAAVAASLVRYRECLKNHAATTGGHVLDGCGEFMPSGDEGSSDSFKCAACECHRNFHRKEIDGESQYLPNASYYSYNPNKDINGRRSSIATTLPPHPQIPSPPPPPHHHHQHQLHQQQQQRVRHYQFSSHGLLTSPSAAAAASGSLMAPMMMTFGGGGGGWTAAESSSEDLNMFESNYGVGGQAGCSAVVQHHHNQASASKKRFRTKFSQPQKEKMMEFAEKLGWRIQKHDEQDVQQFCSEVGVKRKVFKVWMHNNKQTMKKKEV</sequence>
<dbReference type="InterPro" id="IPR006455">
    <property type="entry name" value="Homeodomain_ZF_HD"/>
</dbReference>
<keyword evidence="2" id="KW-0479">Metal-binding</keyword>
<evidence type="ECO:0000256" key="9">
    <source>
        <dbReference type="ARBA" id="ARBA00023242"/>
    </source>
</evidence>
<dbReference type="FunFam" id="1.10.10.60:FF:000257">
    <property type="entry name" value="Zinc-finger homeodomain protein 2"/>
    <property type="match status" value="1"/>
</dbReference>
<accession>A0A978UYG1</accession>
<evidence type="ECO:0000313" key="12">
    <source>
        <dbReference type="EMBL" id="KAH7520027.1"/>
    </source>
</evidence>
<dbReference type="EMBL" id="JAEACU010000008">
    <property type="protein sequence ID" value="KAH7520027.1"/>
    <property type="molecule type" value="Genomic_DNA"/>
</dbReference>
<keyword evidence="9" id="KW-0539">Nucleus</keyword>
<keyword evidence="7" id="KW-0371">Homeobox</keyword>
<dbReference type="Proteomes" id="UP000813462">
    <property type="component" value="Unassembled WGS sequence"/>
</dbReference>
<dbReference type="NCBIfam" id="TIGR01566">
    <property type="entry name" value="ZF_HD_prot_N"/>
    <property type="match status" value="1"/>
</dbReference>
<evidence type="ECO:0000259" key="11">
    <source>
        <dbReference type="PROSITE" id="PS51523"/>
    </source>
</evidence>
<feature type="region of interest" description="Disordered" evidence="10">
    <location>
        <begin position="218"/>
        <end position="260"/>
    </location>
</feature>
<dbReference type="AlphaFoldDB" id="A0A978UYG1"/>
<dbReference type="InterPro" id="IPR006456">
    <property type="entry name" value="ZF_HD_homeobox_Cys/His_dimer"/>
</dbReference>
<feature type="region of interest" description="Disordered" evidence="10">
    <location>
        <begin position="1"/>
        <end position="60"/>
    </location>
</feature>
<evidence type="ECO:0000256" key="10">
    <source>
        <dbReference type="SAM" id="MobiDB-lite"/>
    </source>
</evidence>
<dbReference type="Gene3D" id="1.10.10.60">
    <property type="entry name" value="Homeodomain-like"/>
    <property type="match status" value="1"/>
</dbReference>
<dbReference type="GO" id="GO:0005634">
    <property type="term" value="C:nucleus"/>
    <property type="evidence" value="ECO:0007669"/>
    <property type="project" value="UniProtKB-SubCell"/>
</dbReference>
<reference evidence="12" key="1">
    <citation type="journal article" date="2021" name="Front. Plant Sci.">
        <title>Chromosome-Scale Genome Assembly for Chinese Sour Jujube and Insights Into Its Genome Evolution and Domestication Signature.</title>
        <authorList>
            <person name="Shen L.-Y."/>
            <person name="Luo H."/>
            <person name="Wang X.-L."/>
            <person name="Wang X.-M."/>
            <person name="Qiu X.-J."/>
            <person name="Liu H."/>
            <person name="Zhou S.-S."/>
            <person name="Jia K.-H."/>
            <person name="Nie S."/>
            <person name="Bao Y.-T."/>
            <person name="Zhang R.-G."/>
            <person name="Yun Q.-Z."/>
            <person name="Chai Y.-H."/>
            <person name="Lu J.-Y."/>
            <person name="Li Y."/>
            <person name="Zhao S.-W."/>
            <person name="Mao J.-F."/>
            <person name="Jia S.-G."/>
            <person name="Mao Y.-M."/>
        </authorList>
    </citation>
    <scope>NUCLEOTIDE SEQUENCE</scope>
    <source>
        <strain evidence="12">AT0</strain>
        <tissue evidence="12">Leaf</tissue>
    </source>
</reference>
<feature type="compositionally biased region" description="Pro residues" evidence="10">
    <location>
        <begin position="228"/>
        <end position="239"/>
    </location>
</feature>
<feature type="region of interest" description="Disordered" evidence="10">
    <location>
        <begin position="115"/>
        <end position="134"/>
    </location>
</feature>
<gene>
    <name evidence="12" type="ORF">FEM48_Zijuj08G0100100</name>
</gene>
<dbReference type="SUPFAM" id="SSF46689">
    <property type="entry name" value="Homeodomain-like"/>
    <property type="match status" value="1"/>
</dbReference>